<evidence type="ECO:0000313" key="3">
    <source>
        <dbReference type="Proteomes" id="UP001642484"/>
    </source>
</evidence>
<proteinExistence type="predicted"/>
<feature type="region of interest" description="Disordered" evidence="1">
    <location>
        <begin position="162"/>
        <end position="182"/>
    </location>
</feature>
<keyword evidence="3" id="KW-1185">Reference proteome</keyword>
<gene>
    <name evidence="2" type="ORF">CCMP2556_LOCUS3507</name>
</gene>
<sequence length="688" mass="76757">MAETDGGLLAADWESCTKIRNRFRKEFSWLQWPVVPEVATEGGEEEKDRHPICTKSLELNVEAIDLMLDFYHGGFIDIHQLQKEVRELYRLVKYEPKNAKTESYVDDARVRQLFAKIKTMRKECVEFSMDWQTFDSHAPVTGDDDAYEESGGAGSERAIAPKAAASCPAPTEPVTHAPEPVEAAPPATLTRAVTPDLSSAAASPMGSPDSTMKALECQLAGMSLNNEMTPEQRAELLGLLDQIENWSVKPAQKSPASIPKLSPPTALPALPAPSKSHAVDPSQVETQPLEHYNDTQLYQVVDDKPTLATPSPLTKEPAEVTPEKAKKEGQKPKQERFGSGKNWVYLILEDQYYGCTNCVGNPPALTAMGIFKDEMCIRRKGRPEEMDPEEKRVNERSLEAPTRLDNFKRRGSLFICPRQMTNAHDMRVVVFNDHIGTSQVLLMVIVFLFSMEGLPKAQVYEAIEVFAGAGILSKLPDNVFKLWLIKSMNSLHQPARRKVWLMRVKIQGLPIRRRDLYEKKIKEYWVNVKTTGAYEQEHEESLVDRTVGEGTAEAFNLGLPAEGDGAMLPEEAEPGADTDLDDPDLEDGNASAGTSKIPGKAQVERESVLEAVENVGTVMTNLLRVQTRMETLRDRLAATDSPEAKASKNKVEGFRTKLMTYHDELADLKSYFDGQHHDDVFDQEKLDC</sequence>
<dbReference type="EMBL" id="CAXAMN010001392">
    <property type="protein sequence ID" value="CAK8994101.1"/>
    <property type="molecule type" value="Genomic_DNA"/>
</dbReference>
<organism evidence="2 3">
    <name type="scientific">Durusdinium trenchii</name>
    <dbReference type="NCBI Taxonomy" id="1381693"/>
    <lineage>
        <taxon>Eukaryota</taxon>
        <taxon>Sar</taxon>
        <taxon>Alveolata</taxon>
        <taxon>Dinophyceae</taxon>
        <taxon>Suessiales</taxon>
        <taxon>Symbiodiniaceae</taxon>
        <taxon>Durusdinium</taxon>
    </lineage>
</organism>
<protein>
    <submittedName>
        <fullName evidence="2">Uncharacterized protein</fullName>
    </submittedName>
</protein>
<feature type="compositionally biased region" description="Basic and acidic residues" evidence="1">
    <location>
        <begin position="316"/>
        <end position="335"/>
    </location>
</feature>
<evidence type="ECO:0000256" key="1">
    <source>
        <dbReference type="SAM" id="MobiDB-lite"/>
    </source>
</evidence>
<dbReference type="Proteomes" id="UP001642484">
    <property type="component" value="Unassembled WGS sequence"/>
</dbReference>
<evidence type="ECO:0000313" key="2">
    <source>
        <dbReference type="EMBL" id="CAK8994101.1"/>
    </source>
</evidence>
<feature type="region of interest" description="Disordered" evidence="1">
    <location>
        <begin position="251"/>
        <end position="285"/>
    </location>
</feature>
<feature type="region of interest" description="Disordered" evidence="1">
    <location>
        <begin position="305"/>
        <end position="335"/>
    </location>
</feature>
<feature type="region of interest" description="Disordered" evidence="1">
    <location>
        <begin position="560"/>
        <end position="603"/>
    </location>
</feature>
<feature type="compositionally biased region" description="Acidic residues" evidence="1">
    <location>
        <begin position="570"/>
        <end position="587"/>
    </location>
</feature>
<feature type="compositionally biased region" description="Low complexity" evidence="1">
    <location>
        <begin position="267"/>
        <end position="276"/>
    </location>
</feature>
<reference evidence="2 3" key="1">
    <citation type="submission" date="2024-02" db="EMBL/GenBank/DDBJ databases">
        <authorList>
            <person name="Chen Y."/>
            <person name="Shah S."/>
            <person name="Dougan E. K."/>
            <person name="Thang M."/>
            <person name="Chan C."/>
        </authorList>
    </citation>
    <scope>NUCLEOTIDE SEQUENCE [LARGE SCALE GENOMIC DNA]</scope>
</reference>
<comment type="caution">
    <text evidence="2">The sequence shown here is derived from an EMBL/GenBank/DDBJ whole genome shotgun (WGS) entry which is preliminary data.</text>
</comment>
<accession>A0ABP0HWV2</accession>
<name>A0ABP0HWV2_9DINO</name>